<dbReference type="Proteomes" id="UP000467327">
    <property type="component" value="Chromosome"/>
</dbReference>
<dbReference type="RefSeq" id="WP_115316778.1">
    <property type="nucleotide sequence ID" value="NZ_AP022561.1"/>
</dbReference>
<evidence type="ECO:0000313" key="2">
    <source>
        <dbReference type="Proteomes" id="UP000467327"/>
    </source>
</evidence>
<dbReference type="KEGG" id="maic:MAIC_12070"/>
<evidence type="ECO:0000313" key="1">
    <source>
        <dbReference type="EMBL" id="BBX06404.1"/>
    </source>
</evidence>
<accession>A0AAD1HK54</accession>
<gene>
    <name evidence="1" type="ORF">MAIC_12070</name>
</gene>
<dbReference type="AlphaFoldDB" id="A0AAD1HK54"/>
<organism evidence="1 2">
    <name type="scientific">Mycolicibacterium aichiense</name>
    <dbReference type="NCBI Taxonomy" id="1799"/>
    <lineage>
        <taxon>Bacteria</taxon>
        <taxon>Bacillati</taxon>
        <taxon>Actinomycetota</taxon>
        <taxon>Actinomycetes</taxon>
        <taxon>Mycobacteriales</taxon>
        <taxon>Mycobacteriaceae</taxon>
        <taxon>Mycolicibacterium</taxon>
    </lineage>
</organism>
<dbReference type="EMBL" id="AP022561">
    <property type="protein sequence ID" value="BBX06404.1"/>
    <property type="molecule type" value="Genomic_DNA"/>
</dbReference>
<reference evidence="1 2" key="1">
    <citation type="journal article" date="2019" name="Emerg. Microbes Infect.">
        <title>Comprehensive subspecies identification of 175 nontuberculous mycobacteria species based on 7547 genomic profiles.</title>
        <authorList>
            <person name="Matsumoto Y."/>
            <person name="Kinjo T."/>
            <person name="Motooka D."/>
            <person name="Nabeya D."/>
            <person name="Jung N."/>
            <person name="Uechi K."/>
            <person name="Horii T."/>
            <person name="Iida T."/>
            <person name="Fujita J."/>
            <person name="Nakamura S."/>
        </authorList>
    </citation>
    <scope>NUCLEOTIDE SEQUENCE [LARGE SCALE GENOMIC DNA]</scope>
    <source>
        <strain evidence="1 2">JCM 6376</strain>
    </source>
</reference>
<proteinExistence type="predicted"/>
<protein>
    <submittedName>
        <fullName evidence="1">Uncharacterized protein</fullName>
    </submittedName>
</protein>
<keyword evidence="2" id="KW-1185">Reference proteome</keyword>
<name>A0AAD1HK54_9MYCO</name>
<sequence length="166" mass="18592">MNARNDPLDDLIPRFIAEAVEFLAMKADVDPPPKIDTGNPVLDFMQNWEEVKRHIHRCGQALAGRQPEVAQRLDNIISLGNAIKKLTDDPNILNPVDGVVMRMIDERAEYGKIIPQMANATSISTVISLIGELLGFGNRTIARRKEIAEMLEAMRMYNGRSPRRSA</sequence>